<evidence type="ECO:0000313" key="3">
    <source>
        <dbReference type="Proteomes" id="UP001562425"/>
    </source>
</evidence>
<evidence type="ECO:0000256" key="1">
    <source>
        <dbReference type="SAM" id="Phobius"/>
    </source>
</evidence>
<organism evidence="2 3">
    <name type="scientific">Culex pipiens pipiens</name>
    <name type="common">Northern house mosquito</name>
    <dbReference type="NCBI Taxonomy" id="38569"/>
    <lineage>
        <taxon>Eukaryota</taxon>
        <taxon>Metazoa</taxon>
        <taxon>Ecdysozoa</taxon>
        <taxon>Arthropoda</taxon>
        <taxon>Hexapoda</taxon>
        <taxon>Insecta</taxon>
        <taxon>Pterygota</taxon>
        <taxon>Neoptera</taxon>
        <taxon>Endopterygota</taxon>
        <taxon>Diptera</taxon>
        <taxon>Nematocera</taxon>
        <taxon>Culicoidea</taxon>
        <taxon>Culicidae</taxon>
        <taxon>Culicinae</taxon>
        <taxon>Culicini</taxon>
        <taxon>Culex</taxon>
        <taxon>Culex</taxon>
    </lineage>
</organism>
<gene>
    <name evidence="2" type="ORF">pipiens_010681</name>
</gene>
<dbReference type="EMBL" id="JBEHCU010006799">
    <property type="protein sequence ID" value="KAL1396209.1"/>
    <property type="molecule type" value="Genomic_DNA"/>
</dbReference>
<feature type="transmembrane region" description="Helical" evidence="1">
    <location>
        <begin position="31"/>
        <end position="48"/>
    </location>
</feature>
<evidence type="ECO:0008006" key="4">
    <source>
        <dbReference type="Google" id="ProtNLM"/>
    </source>
</evidence>
<accession>A0ABD1DCL2</accession>
<keyword evidence="1" id="KW-0812">Transmembrane</keyword>
<dbReference type="Proteomes" id="UP001562425">
    <property type="component" value="Unassembled WGS sequence"/>
</dbReference>
<protein>
    <recommendedName>
        <fullName evidence="4">Inorganic phosphate cotransporter</fullName>
    </recommendedName>
</protein>
<comment type="caution">
    <text evidence="2">The sequence shown here is derived from an EMBL/GenBank/DDBJ whole genome shotgun (WGS) entry which is preliminary data.</text>
</comment>
<keyword evidence="1" id="KW-0472">Membrane</keyword>
<sequence>MAVTNGIGAITGIIVPYVVGIMTPNHSIEEWRLVFWIAFAVFHVTNLAQRDAGLRRGPALEYTPPDEQAPRRLG</sequence>
<evidence type="ECO:0000313" key="2">
    <source>
        <dbReference type="EMBL" id="KAL1396209.1"/>
    </source>
</evidence>
<keyword evidence="1" id="KW-1133">Transmembrane helix</keyword>
<reference evidence="2 3" key="1">
    <citation type="submission" date="2024-05" db="EMBL/GenBank/DDBJ databases">
        <title>Culex pipiens pipiens assembly and annotation.</title>
        <authorList>
            <person name="Alout H."/>
            <person name="Durand T."/>
        </authorList>
    </citation>
    <scope>NUCLEOTIDE SEQUENCE [LARGE SCALE GENOMIC DNA]</scope>
    <source>
        <strain evidence="2">HA-2024</strain>
        <tissue evidence="2">Whole body</tissue>
    </source>
</reference>
<keyword evidence="3" id="KW-1185">Reference proteome</keyword>
<proteinExistence type="predicted"/>
<dbReference type="AlphaFoldDB" id="A0ABD1DCL2"/>
<name>A0ABD1DCL2_CULPP</name>